<reference evidence="1 2" key="1">
    <citation type="journal article" date="2012" name="J. Bacteriol.">
        <title>Genome Sequence of Fibrella aestuarina BUZ 2T, a Filamentous Marine Bacterium.</title>
        <authorList>
            <person name="Filippini M."/>
            <person name="Qi W."/>
            <person name="Blom J."/>
            <person name="Goesmann A."/>
            <person name="Smits T.H."/>
            <person name="Bagheri H.C."/>
        </authorList>
    </citation>
    <scope>NUCLEOTIDE SEQUENCE [LARGE SCALE GENOMIC DNA]</scope>
    <source>
        <strain evidence="2">BUZ 2T</strain>
    </source>
</reference>
<name>I0K3E0_9BACT</name>
<dbReference type="STRING" id="1166018.FAES_0632"/>
<organism evidence="1 2">
    <name type="scientific">Fibrella aestuarina BUZ 2</name>
    <dbReference type="NCBI Taxonomy" id="1166018"/>
    <lineage>
        <taxon>Bacteria</taxon>
        <taxon>Pseudomonadati</taxon>
        <taxon>Bacteroidota</taxon>
        <taxon>Cytophagia</taxon>
        <taxon>Cytophagales</taxon>
        <taxon>Spirosomataceae</taxon>
        <taxon>Fibrella</taxon>
    </lineage>
</organism>
<proteinExistence type="predicted"/>
<accession>I0K3E0</accession>
<dbReference type="Proteomes" id="UP000011058">
    <property type="component" value="Chromosome"/>
</dbReference>
<dbReference type="EMBL" id="HE796683">
    <property type="protein sequence ID" value="CCG98643.1"/>
    <property type="molecule type" value="Genomic_DNA"/>
</dbReference>
<dbReference type="eggNOG" id="COG1361">
    <property type="taxonomic scope" value="Bacteria"/>
</dbReference>
<dbReference type="KEGG" id="fae:FAES_0632"/>
<evidence type="ECO:0000313" key="1">
    <source>
        <dbReference type="EMBL" id="CCG98643.1"/>
    </source>
</evidence>
<dbReference type="OrthoDB" id="1488158at2"/>
<dbReference type="Pfam" id="PF13585">
    <property type="entry name" value="CHU_C"/>
    <property type="match status" value="1"/>
</dbReference>
<dbReference type="PATRIC" id="fig|1166018.3.peg.642"/>
<dbReference type="RefSeq" id="WP_015329743.1">
    <property type="nucleotide sequence ID" value="NC_020054.1"/>
</dbReference>
<gene>
    <name evidence="1" type="ORF">FAES_0632</name>
</gene>
<protein>
    <submittedName>
        <fullName evidence="1">Conserved repeat domain protein</fullName>
    </submittedName>
</protein>
<dbReference type="NCBIfam" id="TIGR04131">
    <property type="entry name" value="Bac_Flav_CTERM"/>
    <property type="match status" value="1"/>
</dbReference>
<dbReference type="InterPro" id="IPR026341">
    <property type="entry name" value="T9SS_type_B"/>
</dbReference>
<evidence type="ECO:0000313" key="2">
    <source>
        <dbReference type="Proteomes" id="UP000011058"/>
    </source>
</evidence>
<sequence length="552" mass="57890">MITLTGKALALPLAHPVAPASLTCTTPPPLIRGDRTLICRGETVQLRAADCAGTVVWSTGDSGASIQVTPHQTTRYTAVCRLAEGCVSCFADAYTVAVVTPGAPEVVASAPVVCPGNAVTLTAACTAGVVAWTDASLTGSTPVVYPTQTTSYGATCVQSGCRSNPAPPITVQLALPTIPTVSIQNAPNTLCSGQSVTLLAEACAGQVYWSDGQVGASRRLTVGSVTRFRAVCRVGSCQSDSSAVLTLPLVSRPFSPSLAAVVRNTCPFQTADLARSLDGVFDPQLTYEFRMGSAPDAPLVPSPGSVLADTYYAFARTREGCVSQPVAISANVTPCANGIAPCLSNPPSALVWLDTLDQARGLVCLQARLRGSATEPAWACTGTGLLTQQQSVRPRYVASEDDRQRGTVTFTLTTPDPDGSGPCVGALARLTVPLSASINVPDKKDSTLVLNPNTPESSVVFIPEGFSPNDDGVNDRFVIRGVPASATVSLEVFNRWGHRVYVNPDYQNDWDGTANQGIRPSNTETGLPDGTYFYVARISDGREYVRFLIISR</sequence>
<dbReference type="HOGENOM" id="CLU_503177_0_0_10"/>
<keyword evidence="2" id="KW-1185">Reference proteome</keyword>
<dbReference type="eggNOG" id="COG2373">
    <property type="taxonomic scope" value="Bacteria"/>
</dbReference>
<dbReference type="AlphaFoldDB" id="I0K3E0"/>